<organism evidence="5 6">
    <name type="scientific">Paenibacillus radicis</name>
    <name type="common">ex Gao et al. 2016</name>
    <dbReference type="NCBI Taxonomy" id="1737354"/>
    <lineage>
        <taxon>Bacteria</taxon>
        <taxon>Bacillati</taxon>
        <taxon>Bacillota</taxon>
        <taxon>Bacilli</taxon>
        <taxon>Bacillales</taxon>
        <taxon>Paenibacillaceae</taxon>
        <taxon>Paenibacillus</taxon>
    </lineage>
</organism>
<evidence type="ECO:0000256" key="2">
    <source>
        <dbReference type="SAM" id="SignalP"/>
    </source>
</evidence>
<keyword evidence="5" id="KW-0449">Lipoprotein</keyword>
<evidence type="ECO:0000259" key="4">
    <source>
        <dbReference type="Pfam" id="PF17479"/>
    </source>
</evidence>
<dbReference type="Proteomes" id="UP000600247">
    <property type="component" value="Unassembled WGS sequence"/>
</dbReference>
<comment type="caution">
    <text evidence="5">The sequence shown here is derived from an EMBL/GenBank/DDBJ whole genome shotgun (WGS) entry which is preliminary data.</text>
</comment>
<feature type="domain" description="DUF3048" evidence="3">
    <location>
        <begin position="63"/>
        <end position="205"/>
    </location>
</feature>
<dbReference type="EMBL" id="BMHY01000008">
    <property type="protein sequence ID" value="GGG78550.1"/>
    <property type="molecule type" value="Genomic_DNA"/>
</dbReference>
<keyword evidence="2" id="KW-0732">Signal</keyword>
<feature type="signal peptide" evidence="2">
    <location>
        <begin position="1"/>
        <end position="26"/>
    </location>
</feature>
<dbReference type="AlphaFoldDB" id="A0A917M5J5"/>
<feature type="domain" description="DUF3048" evidence="4">
    <location>
        <begin position="242"/>
        <end position="349"/>
    </location>
</feature>
<protein>
    <submittedName>
        <fullName evidence="5">Lipoprotein YerB</fullName>
    </submittedName>
</protein>
<feature type="region of interest" description="Disordered" evidence="1">
    <location>
        <begin position="34"/>
        <end position="62"/>
    </location>
</feature>
<reference evidence="5 6" key="1">
    <citation type="journal article" date="2014" name="Int. J. Syst. Evol. Microbiol.">
        <title>Complete genome sequence of Corynebacterium casei LMG S-19264T (=DSM 44701T), isolated from a smear-ripened cheese.</title>
        <authorList>
            <consortium name="US DOE Joint Genome Institute (JGI-PGF)"/>
            <person name="Walter F."/>
            <person name="Albersmeier A."/>
            <person name="Kalinowski J."/>
            <person name="Ruckert C."/>
        </authorList>
    </citation>
    <scope>NUCLEOTIDE SEQUENCE [LARGE SCALE GENOMIC DNA]</scope>
    <source>
        <strain evidence="5 6">CGMCC 1.15286</strain>
    </source>
</reference>
<dbReference type="InterPro" id="IPR023158">
    <property type="entry name" value="YerB-like_sf"/>
</dbReference>
<dbReference type="Pfam" id="PF17479">
    <property type="entry name" value="DUF3048_C"/>
    <property type="match status" value="1"/>
</dbReference>
<dbReference type="Gene3D" id="3.50.90.10">
    <property type="entry name" value="YerB-like"/>
    <property type="match status" value="1"/>
</dbReference>
<dbReference type="RefSeq" id="WP_229692275.1">
    <property type="nucleotide sequence ID" value="NZ_BMHY01000008.1"/>
</dbReference>
<accession>A0A917M5J5</accession>
<evidence type="ECO:0000256" key="1">
    <source>
        <dbReference type="SAM" id="MobiDB-lite"/>
    </source>
</evidence>
<evidence type="ECO:0000313" key="5">
    <source>
        <dbReference type="EMBL" id="GGG78550.1"/>
    </source>
</evidence>
<keyword evidence="6" id="KW-1185">Reference proteome</keyword>
<evidence type="ECO:0000259" key="3">
    <source>
        <dbReference type="Pfam" id="PF11258"/>
    </source>
</evidence>
<proteinExistence type="predicted"/>
<name>A0A917M5J5_9BACL</name>
<dbReference type="InterPro" id="IPR021416">
    <property type="entry name" value="DUF3048_N"/>
</dbReference>
<dbReference type="InterPro" id="IPR035328">
    <property type="entry name" value="DUF3048_C"/>
</dbReference>
<dbReference type="PROSITE" id="PS51257">
    <property type="entry name" value="PROKAR_LIPOPROTEIN"/>
    <property type="match status" value="1"/>
</dbReference>
<evidence type="ECO:0000313" key="6">
    <source>
        <dbReference type="Proteomes" id="UP000600247"/>
    </source>
</evidence>
<dbReference type="SUPFAM" id="SSF159774">
    <property type="entry name" value="YerB-like"/>
    <property type="match status" value="1"/>
</dbReference>
<feature type="chain" id="PRO_5038713016" evidence="2">
    <location>
        <begin position="27"/>
        <end position="366"/>
    </location>
</feature>
<dbReference type="Pfam" id="PF11258">
    <property type="entry name" value="DUF3048"/>
    <property type="match status" value="1"/>
</dbReference>
<gene>
    <name evidence="5" type="primary">yerB</name>
    <name evidence="5" type="ORF">GCM10010918_39340</name>
</gene>
<sequence>MNNRMQVLRRLTSGAVVAAMMVLLLAACGQGGKAPNPDVEVTADPTEAPTPELTPSHPFTAPLTGLGRDTEAGSRPIAVMINNLKPARPQSGLTNADIVWEVLAEGGITRLIAIFQSTDKLTESIGPIRSIRPYLIDIGESYGAVLAHAGGSNDAYAILQQQKKPYLDEISNAGSYFWRSKERKAPHNLYSDLEKLRNGADKRGYASDRSVPVYTFIPSSQDGAIPVSAAASAGTDATSIEIGFTLKNYKVSYAYDAESGLYQRSINGEPHIDMNNNEQLKAANLVVLGARHKTLDNVGRLEVDLHAGGSAMLFQQGKAISCEWVRSSDNMIRILKDGAELPFVPGVTYFHVVPNTPTFEDHIVFG</sequence>